<feature type="region of interest" description="Disordered" evidence="1">
    <location>
        <begin position="271"/>
        <end position="303"/>
    </location>
</feature>
<evidence type="ECO:0000256" key="1">
    <source>
        <dbReference type="SAM" id="MobiDB-lite"/>
    </source>
</evidence>
<sequence length="479" mass="53583">MRNAQPADQPSGNRISGKIVESTHSRNLTWAFSEMTAEITMLTQQQNVGQYYDRWMYEAINLVVDRAYPYGKAGNSCETQKIVQIRKVQYYDYRRRRVYDDATVGMKVTAGDFPYGSHGLREVLKDHVAGIYMAQTKDEKNCHLKLKHKICNVGTSVQISVPQISAIIRVELRFSRQTTHPIIDCIAVKGAAKLVIGYNVGTILLLWSLDLIATPPMTKFLGIQLGVVNGKEAVVVDDAPSQDGSAEGQLKDLLAFKTSSIAAPLTPNSYTDKTACRPNPGPLDVRQRRMGNQSDLPQGRSGKSCDYRRVYEVHEIKYYDTKNDWIAENAHITIKILEGNFPYGYGGLREVVMKAVAGIYKEQANDLKNCYTKKDTLLCNVGQLVRVGVPGVKAILTVQIKFDCVVVKEAALRVWDGLRADYASALHHNDLDRWVRCGEPTDISEEPILDPCILRVRPVIINGEYLLVVANDKFEVPLS</sequence>
<evidence type="ECO:0000313" key="3">
    <source>
        <dbReference type="Proteomes" id="UP000799779"/>
    </source>
</evidence>
<gene>
    <name evidence="2" type="ORF">P154DRAFT_581291</name>
</gene>
<keyword evidence="3" id="KW-1185">Reference proteome</keyword>
<dbReference type="AlphaFoldDB" id="A0A6A5WBI3"/>
<organism evidence="2 3">
    <name type="scientific">Amniculicola lignicola CBS 123094</name>
    <dbReference type="NCBI Taxonomy" id="1392246"/>
    <lineage>
        <taxon>Eukaryota</taxon>
        <taxon>Fungi</taxon>
        <taxon>Dikarya</taxon>
        <taxon>Ascomycota</taxon>
        <taxon>Pezizomycotina</taxon>
        <taxon>Dothideomycetes</taxon>
        <taxon>Pleosporomycetidae</taxon>
        <taxon>Pleosporales</taxon>
        <taxon>Amniculicolaceae</taxon>
        <taxon>Amniculicola</taxon>
    </lineage>
</organism>
<reference evidence="2" key="1">
    <citation type="journal article" date="2020" name="Stud. Mycol.">
        <title>101 Dothideomycetes genomes: a test case for predicting lifestyles and emergence of pathogens.</title>
        <authorList>
            <person name="Haridas S."/>
            <person name="Albert R."/>
            <person name="Binder M."/>
            <person name="Bloem J."/>
            <person name="Labutti K."/>
            <person name="Salamov A."/>
            <person name="Andreopoulos B."/>
            <person name="Baker S."/>
            <person name="Barry K."/>
            <person name="Bills G."/>
            <person name="Bluhm B."/>
            <person name="Cannon C."/>
            <person name="Castanera R."/>
            <person name="Culley D."/>
            <person name="Daum C."/>
            <person name="Ezra D."/>
            <person name="Gonzalez J."/>
            <person name="Henrissat B."/>
            <person name="Kuo A."/>
            <person name="Liang C."/>
            <person name="Lipzen A."/>
            <person name="Lutzoni F."/>
            <person name="Magnuson J."/>
            <person name="Mondo S."/>
            <person name="Nolan M."/>
            <person name="Ohm R."/>
            <person name="Pangilinan J."/>
            <person name="Park H.-J."/>
            <person name="Ramirez L."/>
            <person name="Alfaro M."/>
            <person name="Sun H."/>
            <person name="Tritt A."/>
            <person name="Yoshinaga Y."/>
            <person name="Zwiers L.-H."/>
            <person name="Turgeon B."/>
            <person name="Goodwin S."/>
            <person name="Spatafora J."/>
            <person name="Crous P."/>
            <person name="Grigoriev I."/>
        </authorList>
    </citation>
    <scope>NUCLEOTIDE SEQUENCE</scope>
    <source>
        <strain evidence="2">CBS 123094</strain>
    </source>
</reference>
<dbReference type="EMBL" id="ML977648">
    <property type="protein sequence ID" value="KAF1994966.1"/>
    <property type="molecule type" value="Genomic_DNA"/>
</dbReference>
<protein>
    <submittedName>
        <fullName evidence="2">Uncharacterized protein</fullName>
    </submittedName>
</protein>
<evidence type="ECO:0000313" key="2">
    <source>
        <dbReference type="EMBL" id="KAF1994966.1"/>
    </source>
</evidence>
<dbReference type="Proteomes" id="UP000799779">
    <property type="component" value="Unassembled WGS sequence"/>
</dbReference>
<proteinExistence type="predicted"/>
<name>A0A6A5WBI3_9PLEO</name>
<accession>A0A6A5WBI3</accession>